<reference evidence="10 11" key="1">
    <citation type="journal article" date="2008" name="Proc. Natl. Acad. Sci. U.S.A.">
        <title>Niche adaptation and genome expansion in the chlorophyll d-producing cyanobacterium Acaryochloris marina.</title>
        <authorList>
            <person name="Swingley W.D."/>
            <person name="Chen M."/>
            <person name="Cheung P.C."/>
            <person name="Conrad A.L."/>
            <person name="Dejesa L.C."/>
            <person name="Hao J."/>
            <person name="Honchak B.M."/>
            <person name="Karbach L.E."/>
            <person name="Kurdoglu A."/>
            <person name="Lahiri S."/>
            <person name="Mastrian S.D."/>
            <person name="Miyashita H."/>
            <person name="Page L."/>
            <person name="Ramakrishna P."/>
            <person name="Satoh S."/>
            <person name="Sattley W.M."/>
            <person name="Shimada Y."/>
            <person name="Taylor H.L."/>
            <person name="Tomo T."/>
            <person name="Tsuchiya T."/>
            <person name="Wang Z.T."/>
            <person name="Raymond J."/>
            <person name="Mimuro M."/>
            <person name="Blankenship R.E."/>
            <person name="Touchman J.W."/>
        </authorList>
    </citation>
    <scope>NUCLEOTIDE SEQUENCE [LARGE SCALE GENOMIC DNA]</scope>
    <source>
        <strain evidence="11">MBIC 11017</strain>
        <plasmid evidence="11">Plasmid pREB2</plasmid>
    </source>
</reference>
<feature type="domain" description="PIN" evidence="9">
    <location>
        <begin position="3"/>
        <end position="126"/>
    </location>
</feature>
<dbReference type="Pfam" id="PF01850">
    <property type="entry name" value="PIN"/>
    <property type="match status" value="1"/>
</dbReference>
<evidence type="ECO:0000313" key="10">
    <source>
        <dbReference type="EMBL" id="ABW32061.1"/>
    </source>
</evidence>
<dbReference type="InterPro" id="IPR002716">
    <property type="entry name" value="PIN_dom"/>
</dbReference>
<dbReference type="EC" id="3.1.-.-" evidence="8"/>
<dbReference type="GO" id="GO:0090729">
    <property type="term" value="F:toxin activity"/>
    <property type="evidence" value="ECO:0007669"/>
    <property type="project" value="UniProtKB-KW"/>
</dbReference>
<evidence type="ECO:0000256" key="6">
    <source>
        <dbReference type="ARBA" id="ARBA00022842"/>
    </source>
</evidence>
<feature type="binding site" evidence="8">
    <location>
        <position position="6"/>
    </location>
    <ligand>
        <name>Mg(2+)</name>
        <dbReference type="ChEBI" id="CHEBI:18420"/>
    </ligand>
</feature>
<evidence type="ECO:0000259" key="9">
    <source>
        <dbReference type="Pfam" id="PF01850"/>
    </source>
</evidence>
<comment type="cofactor">
    <cofactor evidence="1 8">
        <name>Mg(2+)</name>
        <dbReference type="ChEBI" id="CHEBI:18420"/>
    </cofactor>
</comment>
<dbReference type="AlphaFoldDB" id="A8ZLN4"/>
<keyword evidence="8" id="KW-0800">Toxin</keyword>
<feature type="binding site" evidence="8">
    <location>
        <position position="99"/>
    </location>
    <ligand>
        <name>Mg(2+)</name>
        <dbReference type="ChEBI" id="CHEBI:18420"/>
    </ligand>
</feature>
<evidence type="ECO:0000256" key="7">
    <source>
        <dbReference type="ARBA" id="ARBA00038093"/>
    </source>
</evidence>
<organism evidence="10 11">
    <name type="scientific">Acaryochloris marina (strain MBIC 11017)</name>
    <dbReference type="NCBI Taxonomy" id="329726"/>
    <lineage>
        <taxon>Bacteria</taxon>
        <taxon>Bacillati</taxon>
        <taxon>Cyanobacteriota</taxon>
        <taxon>Cyanophyceae</taxon>
        <taxon>Acaryochloridales</taxon>
        <taxon>Acaryochloridaceae</taxon>
        <taxon>Acaryochloris</taxon>
    </lineage>
</organism>
<keyword evidence="2 8" id="KW-1277">Toxin-antitoxin system</keyword>
<keyword evidence="3 8" id="KW-0540">Nuclease</keyword>
<dbReference type="GO" id="GO:0004540">
    <property type="term" value="F:RNA nuclease activity"/>
    <property type="evidence" value="ECO:0007669"/>
    <property type="project" value="InterPro"/>
</dbReference>
<keyword evidence="6 8" id="KW-0460">Magnesium</keyword>
<evidence type="ECO:0000256" key="3">
    <source>
        <dbReference type="ARBA" id="ARBA00022722"/>
    </source>
</evidence>
<dbReference type="Proteomes" id="UP000000268">
    <property type="component" value="Plasmid pREB2"/>
</dbReference>
<evidence type="ECO:0000256" key="1">
    <source>
        <dbReference type="ARBA" id="ARBA00001946"/>
    </source>
</evidence>
<comment type="function">
    <text evidence="8">Toxic component of a toxin-antitoxin (TA) system. An RNase.</text>
</comment>
<comment type="similarity">
    <text evidence="7 8">Belongs to the PINc/VapC protein family.</text>
</comment>
<keyword evidence="10" id="KW-0614">Plasmid</keyword>
<dbReference type="PANTHER" id="PTHR33653:SF1">
    <property type="entry name" value="RIBONUCLEASE VAPC2"/>
    <property type="match status" value="1"/>
</dbReference>
<gene>
    <name evidence="8" type="primary">vapC</name>
    <name evidence="10" type="ordered locus">AM1_B0343</name>
</gene>
<dbReference type="InterPro" id="IPR050556">
    <property type="entry name" value="Type_II_TA_system_RNase"/>
</dbReference>
<evidence type="ECO:0000256" key="5">
    <source>
        <dbReference type="ARBA" id="ARBA00022801"/>
    </source>
</evidence>
<dbReference type="GO" id="GO:0016787">
    <property type="term" value="F:hydrolase activity"/>
    <property type="evidence" value="ECO:0007669"/>
    <property type="project" value="UniProtKB-KW"/>
</dbReference>
<evidence type="ECO:0000256" key="2">
    <source>
        <dbReference type="ARBA" id="ARBA00022649"/>
    </source>
</evidence>
<dbReference type="KEGG" id="amr:AM1_B0343"/>
<name>A8ZLN4_ACAM1</name>
<evidence type="ECO:0000256" key="8">
    <source>
        <dbReference type="HAMAP-Rule" id="MF_00265"/>
    </source>
</evidence>
<dbReference type="PANTHER" id="PTHR33653">
    <property type="entry name" value="RIBONUCLEASE VAPC2"/>
    <property type="match status" value="1"/>
</dbReference>
<keyword evidence="5 8" id="KW-0378">Hydrolase</keyword>
<dbReference type="GO" id="GO:0000287">
    <property type="term" value="F:magnesium ion binding"/>
    <property type="evidence" value="ECO:0007669"/>
    <property type="project" value="UniProtKB-UniRule"/>
</dbReference>
<keyword evidence="4 8" id="KW-0479">Metal-binding</keyword>
<dbReference type="InterPro" id="IPR022907">
    <property type="entry name" value="VapC_family"/>
</dbReference>
<keyword evidence="11" id="KW-1185">Reference proteome</keyword>
<dbReference type="SUPFAM" id="SSF88723">
    <property type="entry name" value="PIN domain-like"/>
    <property type="match status" value="1"/>
</dbReference>
<proteinExistence type="inferred from homology"/>
<dbReference type="HOGENOM" id="CLU_118482_5_3_3"/>
<dbReference type="OrthoDB" id="9796690at2"/>
<accession>A8ZLN4</accession>
<dbReference type="Gene3D" id="3.40.50.1010">
    <property type="entry name" value="5'-nuclease"/>
    <property type="match status" value="1"/>
</dbReference>
<geneLocation type="plasmid" evidence="10 11">
    <name>pREB2</name>
</geneLocation>
<sequence length="136" mass="15349">MTYLLDTNACIQLLKANQDSAIAKRLAQYTPADIRLCVPVKSELFYGAYKSVKRQANLERLRLFYRQFQSIPFNDEVAKVCGQIRAALAAKGTPIGPYDLQIAAIALVHDLTLVTDNVREFSRVDGLAWENWQEEA</sequence>
<dbReference type="HAMAP" id="MF_00265">
    <property type="entry name" value="VapC_Nob1"/>
    <property type="match status" value="1"/>
</dbReference>
<evidence type="ECO:0000256" key="4">
    <source>
        <dbReference type="ARBA" id="ARBA00022723"/>
    </source>
</evidence>
<dbReference type="InterPro" id="IPR029060">
    <property type="entry name" value="PIN-like_dom_sf"/>
</dbReference>
<protein>
    <recommendedName>
        <fullName evidence="8">Ribonuclease VapC</fullName>
        <shortName evidence="8">RNase VapC</shortName>
        <ecNumber evidence="8">3.1.-.-</ecNumber>
    </recommendedName>
    <alternativeName>
        <fullName evidence="8">Toxin VapC</fullName>
    </alternativeName>
</protein>
<evidence type="ECO:0000313" key="11">
    <source>
        <dbReference type="Proteomes" id="UP000000268"/>
    </source>
</evidence>
<dbReference type="EMBL" id="CP000839">
    <property type="protein sequence ID" value="ABW32061.1"/>
    <property type="molecule type" value="Genomic_DNA"/>
</dbReference>
<dbReference type="CDD" id="cd18745">
    <property type="entry name" value="PIN_VapC4-5_FitB-like"/>
    <property type="match status" value="1"/>
</dbReference>
<dbReference type="RefSeq" id="WP_012167208.1">
    <property type="nucleotide sequence ID" value="NC_009927.1"/>
</dbReference>